<evidence type="ECO:0000313" key="4">
    <source>
        <dbReference type="Proteomes" id="UP000318538"/>
    </source>
</evidence>
<organism evidence="3 4">
    <name type="scientific">Rubripirellula lacrimiformis</name>
    <dbReference type="NCBI Taxonomy" id="1930273"/>
    <lineage>
        <taxon>Bacteria</taxon>
        <taxon>Pseudomonadati</taxon>
        <taxon>Planctomycetota</taxon>
        <taxon>Planctomycetia</taxon>
        <taxon>Pirellulales</taxon>
        <taxon>Pirellulaceae</taxon>
        <taxon>Rubripirellula</taxon>
    </lineage>
</organism>
<evidence type="ECO:0000313" key="3">
    <source>
        <dbReference type="EMBL" id="QDT04863.1"/>
    </source>
</evidence>
<feature type="region of interest" description="Disordered" evidence="1">
    <location>
        <begin position="45"/>
        <end position="89"/>
    </location>
</feature>
<evidence type="ECO:0000256" key="1">
    <source>
        <dbReference type="SAM" id="MobiDB-lite"/>
    </source>
</evidence>
<proteinExistence type="predicted"/>
<feature type="compositionally biased region" description="Pro residues" evidence="1">
    <location>
        <begin position="110"/>
        <end position="119"/>
    </location>
</feature>
<name>A0A517NCK4_9BACT</name>
<feature type="compositionally biased region" description="Polar residues" evidence="1">
    <location>
        <begin position="57"/>
        <end position="69"/>
    </location>
</feature>
<sequence precursor="true">MRCTLTVVCLLLLSSCCLGQGANNTPTNETPDIAELQTRLEKLEQRVKELESDGNVGPQSEGQENLQKNSDVHPDWTHPATSPVGRPTRMRSIYWFPPQVLWSSASPGQKPLPEPPPRGEVPDNWQEINYFGQWYYLVPMNKPTSSPAAGEQE</sequence>
<dbReference type="RefSeq" id="WP_218933266.1">
    <property type="nucleotide sequence ID" value="NZ_CP036525.1"/>
</dbReference>
<keyword evidence="4" id="KW-1185">Reference proteome</keyword>
<dbReference type="Proteomes" id="UP000318538">
    <property type="component" value="Chromosome"/>
</dbReference>
<keyword evidence="2" id="KW-0732">Signal</keyword>
<feature type="signal peptide" evidence="2">
    <location>
        <begin position="1"/>
        <end position="19"/>
    </location>
</feature>
<dbReference type="PROSITE" id="PS51257">
    <property type="entry name" value="PROKAR_LIPOPROTEIN"/>
    <property type="match status" value="1"/>
</dbReference>
<feature type="region of interest" description="Disordered" evidence="1">
    <location>
        <begin position="105"/>
        <end position="124"/>
    </location>
</feature>
<dbReference type="KEGG" id="rlc:K227x_32600"/>
<reference evidence="3 4" key="1">
    <citation type="submission" date="2019-02" db="EMBL/GenBank/DDBJ databases">
        <title>Deep-cultivation of Planctomycetes and their phenomic and genomic characterization uncovers novel biology.</title>
        <authorList>
            <person name="Wiegand S."/>
            <person name="Jogler M."/>
            <person name="Boedeker C."/>
            <person name="Pinto D."/>
            <person name="Vollmers J."/>
            <person name="Rivas-Marin E."/>
            <person name="Kohn T."/>
            <person name="Peeters S.H."/>
            <person name="Heuer A."/>
            <person name="Rast P."/>
            <person name="Oberbeckmann S."/>
            <person name="Bunk B."/>
            <person name="Jeske O."/>
            <person name="Meyerdierks A."/>
            <person name="Storesund J.E."/>
            <person name="Kallscheuer N."/>
            <person name="Luecker S."/>
            <person name="Lage O.M."/>
            <person name="Pohl T."/>
            <person name="Merkel B.J."/>
            <person name="Hornburger P."/>
            <person name="Mueller R.-W."/>
            <person name="Bruemmer F."/>
            <person name="Labrenz M."/>
            <person name="Spormann A.M."/>
            <person name="Op den Camp H."/>
            <person name="Overmann J."/>
            <person name="Amann R."/>
            <person name="Jetten M.S.M."/>
            <person name="Mascher T."/>
            <person name="Medema M.H."/>
            <person name="Devos D.P."/>
            <person name="Kaster A.-K."/>
            <person name="Ovreas L."/>
            <person name="Rohde M."/>
            <person name="Galperin M.Y."/>
            <person name="Jogler C."/>
        </authorList>
    </citation>
    <scope>NUCLEOTIDE SEQUENCE [LARGE SCALE GENOMIC DNA]</scope>
    <source>
        <strain evidence="3 4">K22_7</strain>
    </source>
</reference>
<gene>
    <name evidence="3" type="ORF">K227x_32600</name>
</gene>
<feature type="chain" id="PRO_5021895900" evidence="2">
    <location>
        <begin position="20"/>
        <end position="153"/>
    </location>
</feature>
<accession>A0A517NCK4</accession>
<dbReference type="AlphaFoldDB" id="A0A517NCK4"/>
<dbReference type="EMBL" id="CP036525">
    <property type="protein sequence ID" value="QDT04863.1"/>
    <property type="molecule type" value="Genomic_DNA"/>
</dbReference>
<evidence type="ECO:0000256" key="2">
    <source>
        <dbReference type="SAM" id="SignalP"/>
    </source>
</evidence>
<protein>
    <submittedName>
        <fullName evidence="3">Uncharacterized protein</fullName>
    </submittedName>
</protein>